<dbReference type="PANTHER" id="PTHR43217">
    <property type="entry name" value="SUCCINATE SEMIALDEHYDE DEHYDROGENASE [NAD(P)+] SAD"/>
    <property type="match status" value="1"/>
</dbReference>
<dbReference type="Gene3D" id="3.40.605.10">
    <property type="entry name" value="Aldehyde Dehydrogenase, Chain A, domain 1"/>
    <property type="match status" value="1"/>
</dbReference>
<keyword evidence="1" id="KW-0560">Oxidoreductase</keyword>
<dbReference type="GO" id="GO:0004777">
    <property type="term" value="F:succinate-semialdehyde dehydrogenase (NAD+) activity"/>
    <property type="evidence" value="ECO:0007669"/>
    <property type="project" value="TreeGrafter"/>
</dbReference>
<dbReference type="EMBL" id="CP053085">
    <property type="protein sequence ID" value="QJR35573.1"/>
    <property type="molecule type" value="Genomic_DNA"/>
</dbReference>
<dbReference type="Gene3D" id="3.40.309.10">
    <property type="entry name" value="Aldehyde Dehydrogenase, Chain A, domain 2"/>
    <property type="match status" value="1"/>
</dbReference>
<accession>A0A6M4ILI4</accession>
<organism evidence="3 4">
    <name type="scientific">Gemmatimonas groenlandica</name>
    <dbReference type="NCBI Taxonomy" id="2732249"/>
    <lineage>
        <taxon>Bacteria</taxon>
        <taxon>Pseudomonadati</taxon>
        <taxon>Gemmatimonadota</taxon>
        <taxon>Gemmatimonadia</taxon>
        <taxon>Gemmatimonadales</taxon>
        <taxon>Gemmatimonadaceae</taxon>
        <taxon>Gemmatimonas</taxon>
    </lineage>
</organism>
<gene>
    <name evidence="3" type="ORF">HKW67_08660</name>
</gene>
<evidence type="ECO:0000256" key="1">
    <source>
        <dbReference type="ARBA" id="ARBA00023002"/>
    </source>
</evidence>
<name>A0A6M4ILI4_9BACT</name>
<dbReference type="FunFam" id="3.40.309.10:FF:000010">
    <property type="entry name" value="Gamma-aminobutyraldehyde dehydrogenase"/>
    <property type="match status" value="1"/>
</dbReference>
<dbReference type="InterPro" id="IPR016163">
    <property type="entry name" value="Ald_DH_C"/>
</dbReference>
<feature type="domain" description="Aldehyde dehydrogenase" evidence="2">
    <location>
        <begin position="3"/>
        <end position="461"/>
    </location>
</feature>
<dbReference type="KEGG" id="ggr:HKW67_08660"/>
<evidence type="ECO:0000313" key="4">
    <source>
        <dbReference type="Proteomes" id="UP000500938"/>
    </source>
</evidence>
<proteinExistence type="predicted"/>
<reference evidence="3 4" key="1">
    <citation type="submission" date="2020-05" db="EMBL/GenBank/DDBJ databases">
        <title>Complete genome sequence of Gemmatimonas greenlandica TET16.</title>
        <authorList>
            <person name="Zeng Y."/>
        </authorList>
    </citation>
    <scope>NUCLEOTIDE SEQUENCE [LARGE SCALE GENOMIC DNA]</scope>
    <source>
        <strain evidence="3 4">TET16</strain>
    </source>
</reference>
<dbReference type="InterPro" id="IPR015590">
    <property type="entry name" value="Aldehyde_DH_dom"/>
</dbReference>
<keyword evidence="4" id="KW-1185">Reference proteome</keyword>
<dbReference type="PANTHER" id="PTHR43217:SF1">
    <property type="entry name" value="SUCCINATE SEMIALDEHYDE DEHYDROGENASE [NAD(P)+] SAD"/>
    <property type="match status" value="1"/>
</dbReference>
<dbReference type="InterPro" id="IPR047110">
    <property type="entry name" value="GABD/Sad-like"/>
</dbReference>
<evidence type="ECO:0000313" key="3">
    <source>
        <dbReference type="EMBL" id="QJR35573.1"/>
    </source>
</evidence>
<sequence>MTFRAVNPATGIALYEFPPLTPFEREALIERVHRQQQQWRHTSHAQRAQFVTALGKALHGHREALAEWLSLEMGKPIVAARAEVDKCVSLCDQAPALAQAALSDDVILHDSVSDVRVQYAPLGSLLAIMPWNFPYWQALRFAVPTLLAGNGVLIKPAGSVPGGARLLDTCFAEARAAARTDDASMPDAPCHMAFIEVEALDGVIADDRIAGVTLTGSDRAGRHVASVAGQHLKKVVLELGGSDPFIVLPDADVALAAAQAVAARTVNSGQSCIAAKRFIVCDAVYDEFLEHFVKGMRDLRVGDPRDEATQIGPIATESVRDGLAKQVADSIAAGARALVGGSAEGLAGFFYPPTVLVDIPDDAPASREELFGPVASVFRVADIDTAIIKANDTPFGLGASVWTRDPALATQCIEAIDAGMVFVNEMVVSDPRYPFGGVKQSGMGRELGPLGFREFTNPKAVRRARLPEAPR</sequence>
<dbReference type="Proteomes" id="UP000500938">
    <property type="component" value="Chromosome"/>
</dbReference>
<dbReference type="AlphaFoldDB" id="A0A6M4ILI4"/>
<dbReference type="Pfam" id="PF00171">
    <property type="entry name" value="Aldedh"/>
    <property type="match status" value="1"/>
</dbReference>
<evidence type="ECO:0000259" key="2">
    <source>
        <dbReference type="Pfam" id="PF00171"/>
    </source>
</evidence>
<dbReference type="SUPFAM" id="SSF53720">
    <property type="entry name" value="ALDH-like"/>
    <property type="match status" value="1"/>
</dbReference>
<dbReference type="InterPro" id="IPR016162">
    <property type="entry name" value="Ald_DH_N"/>
</dbReference>
<dbReference type="RefSeq" id="WP_171225005.1">
    <property type="nucleotide sequence ID" value="NZ_CP053085.1"/>
</dbReference>
<protein>
    <submittedName>
        <fullName evidence="3">Aldehyde dehydrogenase family protein</fullName>
    </submittedName>
</protein>
<dbReference type="InterPro" id="IPR016161">
    <property type="entry name" value="Ald_DH/histidinol_DH"/>
</dbReference>